<proteinExistence type="predicted"/>
<evidence type="ECO:0008006" key="3">
    <source>
        <dbReference type="Google" id="ProtNLM"/>
    </source>
</evidence>
<reference evidence="1 2" key="1">
    <citation type="journal article" date="2016" name="ISME J.">
        <title>Chasing the elusive Euryarchaeota class WSA2: genomes reveal a uniquely fastidious methyl-reducing methanogen.</title>
        <authorList>
            <person name="Nobu M.K."/>
            <person name="Narihiro T."/>
            <person name="Kuroda K."/>
            <person name="Mei R."/>
            <person name="Liu W.T."/>
        </authorList>
    </citation>
    <scope>NUCLEOTIDE SEQUENCE [LARGE SCALE GENOMIC DNA]</scope>
    <source>
        <strain evidence="1">U1lsi0528_Bin055</strain>
    </source>
</reference>
<dbReference type="EMBL" id="LNGC01000032">
    <property type="protein sequence ID" value="KYC52145.1"/>
    <property type="molecule type" value="Genomic_DNA"/>
</dbReference>
<organism evidence="1 2">
    <name type="scientific">Candidatus Methanofastidiosum methylothiophilum</name>
    <dbReference type="NCBI Taxonomy" id="1705564"/>
    <lineage>
        <taxon>Archaea</taxon>
        <taxon>Methanobacteriati</taxon>
        <taxon>Methanobacteriota</taxon>
        <taxon>Stenosarchaea group</taxon>
        <taxon>Candidatus Methanofastidiosia</taxon>
        <taxon>Candidatus Methanofastidiosales</taxon>
        <taxon>Candidatus Methanofastidiosaceae</taxon>
        <taxon>Candidatus Methanofastidiosum</taxon>
    </lineage>
</organism>
<gene>
    <name evidence="1" type="ORF">AMQ22_00963</name>
</gene>
<dbReference type="Proteomes" id="UP000075398">
    <property type="component" value="Unassembled WGS sequence"/>
</dbReference>
<evidence type="ECO:0000313" key="2">
    <source>
        <dbReference type="Proteomes" id="UP000075398"/>
    </source>
</evidence>
<accession>A0A150J4U4</accession>
<name>A0A150J4U4_9EURY</name>
<dbReference type="STRING" id="1705564.APG08_00624"/>
<sequence length="119" mass="13737">MRATDPEILNAIKKVLQEDTVIHSQNELFEKVTKKLSETDEVRVSAERIRRVAKKYGVRVQVHSRKGREIKTCPFCGKELQDILSQDLFGRSTTIGKLCKNCKFEIGLGRSPARYIFRR</sequence>
<dbReference type="AlphaFoldDB" id="A0A150J4U4"/>
<comment type="caution">
    <text evidence="1">The sequence shown here is derived from an EMBL/GenBank/DDBJ whole genome shotgun (WGS) entry which is preliminary data.</text>
</comment>
<protein>
    <recommendedName>
        <fullName evidence="3">HNH endonuclease</fullName>
    </recommendedName>
</protein>
<evidence type="ECO:0000313" key="1">
    <source>
        <dbReference type="EMBL" id="KYC52145.1"/>
    </source>
</evidence>